<feature type="transmembrane region" description="Helical" evidence="8">
    <location>
        <begin position="445"/>
        <end position="464"/>
    </location>
</feature>
<evidence type="ECO:0000256" key="1">
    <source>
        <dbReference type="ARBA" id="ARBA00004651"/>
    </source>
</evidence>
<evidence type="ECO:0000256" key="7">
    <source>
        <dbReference type="ARBA" id="ARBA00023136"/>
    </source>
</evidence>
<keyword evidence="6 8" id="KW-1133">Transmembrane helix</keyword>
<feature type="transmembrane region" description="Helical" evidence="8">
    <location>
        <begin position="7"/>
        <end position="26"/>
    </location>
</feature>
<feature type="transmembrane region" description="Helical" evidence="8">
    <location>
        <begin position="229"/>
        <end position="249"/>
    </location>
</feature>
<protein>
    <submittedName>
        <fullName evidence="9">BCCT transporter</fullName>
    </submittedName>
</protein>
<feature type="transmembrane region" description="Helical" evidence="8">
    <location>
        <begin position="345"/>
        <end position="364"/>
    </location>
</feature>
<dbReference type="EMBL" id="LGRV01000003">
    <property type="protein sequence ID" value="KOS69051.1"/>
    <property type="molecule type" value="Genomic_DNA"/>
</dbReference>
<dbReference type="PANTHER" id="PTHR30047">
    <property type="entry name" value="HIGH-AFFINITY CHOLINE TRANSPORT PROTEIN-RELATED"/>
    <property type="match status" value="1"/>
</dbReference>
<dbReference type="Proteomes" id="UP000050668">
    <property type="component" value="Unassembled WGS sequence"/>
</dbReference>
<evidence type="ECO:0000256" key="5">
    <source>
        <dbReference type="ARBA" id="ARBA00022692"/>
    </source>
</evidence>
<dbReference type="PANTHER" id="PTHR30047:SF7">
    <property type="entry name" value="HIGH-AFFINITY CHOLINE TRANSPORT PROTEIN"/>
    <property type="match status" value="1"/>
</dbReference>
<evidence type="ECO:0000256" key="3">
    <source>
        <dbReference type="ARBA" id="ARBA00022448"/>
    </source>
</evidence>
<gene>
    <name evidence="9" type="ORF">AEA09_11170</name>
</gene>
<dbReference type="InterPro" id="IPR000060">
    <property type="entry name" value="BCCT_transptr"/>
</dbReference>
<feature type="transmembrane region" description="Helical" evidence="8">
    <location>
        <begin position="404"/>
        <end position="433"/>
    </location>
</feature>
<feature type="transmembrane region" description="Helical" evidence="8">
    <location>
        <begin position="476"/>
        <end position="500"/>
    </location>
</feature>
<feature type="transmembrane region" description="Helical" evidence="8">
    <location>
        <begin position="86"/>
        <end position="107"/>
    </location>
</feature>
<sequence length="514" mass="56675">MSNKVEYKLIALTLVLLTCIVVPIVFWPNETSEVINTFFKSMTTDFAWAFLLIGFGCAVFAVFMMLSKYGSIRLGGEDAKPHYTKFTWISMIITSALAAGILIFGTVEWMYYVHGTPFGIEPKSVAAYETASAYGMFHWGFSASAFYLPASLAIGYMYWNRKAESMKISEACSEVLGKDKSRNSLLKLIIDGLVTFCFVGGMLITVGLGTSVLGELIANLLHIENTLTLRISIIVMFCIFFIGATSQSISTGMAKISNFNIYLALAFFLFVFLVGPKSFMLNNFVMAMGNNITNFVKMSFYTDAVAQTGFIQSWTIFYWAWYLGLSISIGLWVARVSYGRTFKEISMAISIFLPLACWISFGTLGNYGMGLEVNNIANFSDIAVAQGNSAATLAVLKTMPLSTIAIIVFVILVFFNLATSATSVSTVVAMLTSKNLKADEEPNKWFKVMWGCIFMVLPVAILYLENVVDGLNILGILQSFTSIFGIPMLFVNIILLWSAVKAIKADLQSGKLKL</sequence>
<evidence type="ECO:0000313" key="9">
    <source>
        <dbReference type="EMBL" id="KOS69051.1"/>
    </source>
</evidence>
<comment type="similarity">
    <text evidence="2">Belongs to the BCCT transporter (TC 2.A.15) family.</text>
</comment>
<feature type="transmembrane region" description="Helical" evidence="8">
    <location>
        <begin position="188"/>
        <end position="209"/>
    </location>
</feature>
<feature type="transmembrane region" description="Helical" evidence="8">
    <location>
        <begin position="261"/>
        <end position="279"/>
    </location>
</feature>
<accession>A0ABR5K2E7</accession>
<keyword evidence="4" id="KW-1003">Cell membrane</keyword>
<dbReference type="RefSeq" id="WP_053583909.1">
    <property type="nucleotide sequence ID" value="NZ_LGRV01000003.1"/>
</dbReference>
<organism evidence="9 10">
    <name type="scientific">Lysinibacillus contaminans</name>
    <dbReference type="NCBI Taxonomy" id="1293441"/>
    <lineage>
        <taxon>Bacteria</taxon>
        <taxon>Bacillati</taxon>
        <taxon>Bacillota</taxon>
        <taxon>Bacilli</taxon>
        <taxon>Bacillales</taxon>
        <taxon>Bacillaceae</taxon>
        <taxon>Lysinibacillus</taxon>
    </lineage>
</organism>
<evidence type="ECO:0000256" key="8">
    <source>
        <dbReference type="SAM" id="Phobius"/>
    </source>
</evidence>
<evidence type="ECO:0000256" key="4">
    <source>
        <dbReference type="ARBA" id="ARBA00022475"/>
    </source>
</evidence>
<keyword evidence="10" id="KW-1185">Reference proteome</keyword>
<name>A0ABR5K2E7_9BACI</name>
<evidence type="ECO:0000256" key="6">
    <source>
        <dbReference type="ARBA" id="ARBA00022989"/>
    </source>
</evidence>
<reference evidence="10" key="1">
    <citation type="submission" date="2015-07" db="EMBL/GenBank/DDBJ databases">
        <title>Fjat-14205 dsm 2895.</title>
        <authorList>
            <person name="Liu B."/>
            <person name="Wang J."/>
            <person name="Zhu Y."/>
            <person name="Liu G."/>
            <person name="Chen Q."/>
            <person name="Chen Z."/>
            <person name="Lan J."/>
            <person name="Che J."/>
            <person name="Ge C."/>
            <person name="Shi H."/>
            <person name="Pan Z."/>
            <person name="Liu X."/>
        </authorList>
    </citation>
    <scope>NUCLEOTIDE SEQUENCE [LARGE SCALE GENOMIC DNA]</scope>
    <source>
        <strain evidence="10">DSM 25560</strain>
    </source>
</reference>
<proteinExistence type="inferred from homology"/>
<evidence type="ECO:0000256" key="2">
    <source>
        <dbReference type="ARBA" id="ARBA00005658"/>
    </source>
</evidence>
<keyword evidence="7 8" id="KW-0472">Membrane</keyword>
<dbReference type="Pfam" id="PF02028">
    <property type="entry name" value="BCCT"/>
    <property type="match status" value="1"/>
</dbReference>
<feature type="transmembrane region" description="Helical" evidence="8">
    <location>
        <begin position="46"/>
        <end position="66"/>
    </location>
</feature>
<keyword evidence="5 8" id="KW-0812">Transmembrane</keyword>
<comment type="subcellular location">
    <subcellularLocation>
        <location evidence="1">Cell membrane</location>
        <topology evidence="1">Multi-pass membrane protein</topology>
    </subcellularLocation>
</comment>
<feature type="transmembrane region" description="Helical" evidence="8">
    <location>
        <begin position="316"/>
        <end position="333"/>
    </location>
</feature>
<keyword evidence="3" id="KW-0813">Transport</keyword>
<comment type="caution">
    <text evidence="9">The sequence shown here is derived from an EMBL/GenBank/DDBJ whole genome shotgun (WGS) entry which is preliminary data.</text>
</comment>
<evidence type="ECO:0000313" key="10">
    <source>
        <dbReference type="Proteomes" id="UP000050668"/>
    </source>
</evidence>
<feature type="transmembrane region" description="Helical" evidence="8">
    <location>
        <begin position="137"/>
        <end position="159"/>
    </location>
</feature>